<dbReference type="PANTHER" id="PTHR11203:SF37">
    <property type="entry name" value="INTEGRATOR COMPLEX SUBUNIT 11"/>
    <property type="match status" value="1"/>
</dbReference>
<dbReference type="InterPro" id="IPR036866">
    <property type="entry name" value="RibonucZ/Hydroxyglut_hydro"/>
</dbReference>
<dbReference type="Proteomes" id="UP001403385">
    <property type="component" value="Unassembled WGS sequence"/>
</dbReference>
<dbReference type="AlphaFoldDB" id="A0AAW9S825"/>
<proteinExistence type="predicted"/>
<dbReference type="GO" id="GO:0016787">
    <property type="term" value="F:hydrolase activity"/>
    <property type="evidence" value="ECO:0007669"/>
    <property type="project" value="UniProtKB-KW"/>
</dbReference>
<evidence type="ECO:0000313" key="5">
    <source>
        <dbReference type="Proteomes" id="UP001403385"/>
    </source>
</evidence>
<gene>
    <name evidence="4" type="ORF">AAG747_08245</name>
</gene>
<evidence type="ECO:0000256" key="1">
    <source>
        <dbReference type="ARBA" id="ARBA00022801"/>
    </source>
</evidence>
<dbReference type="Pfam" id="PF12706">
    <property type="entry name" value="Lactamase_B_2"/>
    <property type="match status" value="1"/>
</dbReference>
<sequence length="472" mass="53310">MKLTFWGACRQVTGSMFHLELEDGYTLLIDCGMDMENAQEPQPHYPGSTFPFDASRVNTVLLTHAHIDHSGKIPNLLREDFEGQVYCTPPTLALAELLLKDSASIHAKKLKTYHKNKYKSGKKKVEGNPAEWYVDKHVNDSLRQFQGVDFNRKIKITPQLYATFIPTGHLLGAANILLEVEENGTWKKLLFSGDIGRNHYPLLSNPQTPPQVDYLICESTYGNRQHKSTDQSEEELEKVIQQACVETPGRLIIPAFSVGRTQAILYTLNKLYLQNRLPFIKIFADSPMAYQSNRIYERYASFLNPESQAFKEQHQSLFNFDNLSYIEKTKDSRALSGYNAPCIIISASGMLEGGRIQHHIKSNINNPNCTILMVGYVAEGTFGHDLLHKLKSLKVGSKEIPIAATIRQTDVFSGHGDLQDLLSFVGQQSPGTLQKLFLVHGEERSIQDFQQTLSEKGYQQIEVPERGQSFEL</sequence>
<protein>
    <submittedName>
        <fullName evidence="4">MBL fold metallo-hydrolase</fullName>
        <ecNumber evidence="4">3.-.-.-</ecNumber>
    </submittedName>
</protein>
<dbReference type="PANTHER" id="PTHR11203">
    <property type="entry name" value="CLEAVAGE AND POLYADENYLATION SPECIFICITY FACTOR FAMILY MEMBER"/>
    <property type="match status" value="1"/>
</dbReference>
<dbReference type="Pfam" id="PF10996">
    <property type="entry name" value="Beta-Casp"/>
    <property type="match status" value="1"/>
</dbReference>
<dbReference type="InterPro" id="IPR050698">
    <property type="entry name" value="MBL"/>
</dbReference>
<dbReference type="InterPro" id="IPR001279">
    <property type="entry name" value="Metallo-B-lactamas"/>
</dbReference>
<dbReference type="InterPro" id="IPR011108">
    <property type="entry name" value="RMMBL"/>
</dbReference>
<dbReference type="InterPro" id="IPR022712">
    <property type="entry name" value="Beta_Casp"/>
</dbReference>
<evidence type="ECO:0000313" key="4">
    <source>
        <dbReference type="EMBL" id="MEN7547895.1"/>
    </source>
</evidence>
<feature type="domain" description="Metallo-beta-lactamase" evidence="2">
    <location>
        <begin position="13"/>
        <end position="256"/>
    </location>
</feature>
<keyword evidence="1 4" id="KW-0378">Hydrolase</keyword>
<organism evidence="4 5">
    <name type="scientific">Rapidithrix thailandica</name>
    <dbReference type="NCBI Taxonomy" id="413964"/>
    <lineage>
        <taxon>Bacteria</taxon>
        <taxon>Pseudomonadati</taxon>
        <taxon>Bacteroidota</taxon>
        <taxon>Cytophagia</taxon>
        <taxon>Cytophagales</taxon>
        <taxon>Flammeovirgaceae</taxon>
        <taxon>Rapidithrix</taxon>
    </lineage>
</organism>
<dbReference type="EMBL" id="JBDKWZ010000004">
    <property type="protein sequence ID" value="MEN7547895.1"/>
    <property type="molecule type" value="Genomic_DNA"/>
</dbReference>
<dbReference type="Gene3D" id="3.40.50.10890">
    <property type="match status" value="1"/>
</dbReference>
<reference evidence="4 5" key="1">
    <citation type="submission" date="2024-04" db="EMBL/GenBank/DDBJ databases">
        <title>Novel genus in family Flammeovirgaceae.</title>
        <authorList>
            <person name="Nguyen T.H."/>
            <person name="Vuong T.Q."/>
            <person name="Le H."/>
            <person name="Kim S.-G."/>
        </authorList>
    </citation>
    <scope>NUCLEOTIDE SEQUENCE [LARGE SCALE GENOMIC DNA]</scope>
    <source>
        <strain evidence="4 5">JCM 23209</strain>
    </source>
</reference>
<evidence type="ECO:0000259" key="3">
    <source>
        <dbReference type="SMART" id="SM01027"/>
    </source>
</evidence>
<dbReference type="CDD" id="cd16295">
    <property type="entry name" value="TTHA0252-CPSF-like_MBL-fold"/>
    <property type="match status" value="1"/>
</dbReference>
<feature type="domain" description="Beta-Casp" evidence="3">
    <location>
        <begin position="261"/>
        <end position="386"/>
    </location>
</feature>
<dbReference type="SUPFAM" id="SSF56281">
    <property type="entry name" value="Metallo-hydrolase/oxidoreductase"/>
    <property type="match status" value="1"/>
</dbReference>
<keyword evidence="5" id="KW-1185">Reference proteome</keyword>
<comment type="caution">
    <text evidence="4">The sequence shown here is derived from an EMBL/GenBank/DDBJ whole genome shotgun (WGS) entry which is preliminary data.</text>
</comment>
<dbReference type="Pfam" id="PF07521">
    <property type="entry name" value="RMMBL"/>
    <property type="match status" value="1"/>
</dbReference>
<dbReference type="RefSeq" id="WP_346820676.1">
    <property type="nucleotide sequence ID" value="NZ_JBDKWZ010000004.1"/>
</dbReference>
<dbReference type="SMART" id="SM01027">
    <property type="entry name" value="Beta-Casp"/>
    <property type="match status" value="1"/>
</dbReference>
<name>A0AAW9S825_9BACT</name>
<dbReference type="Gene3D" id="3.60.15.10">
    <property type="entry name" value="Ribonuclease Z/Hydroxyacylglutathione hydrolase-like"/>
    <property type="match status" value="1"/>
</dbReference>
<dbReference type="EC" id="3.-.-.-" evidence="4"/>
<dbReference type="SMART" id="SM00849">
    <property type="entry name" value="Lactamase_B"/>
    <property type="match status" value="1"/>
</dbReference>
<accession>A0AAW9S825</accession>
<evidence type="ECO:0000259" key="2">
    <source>
        <dbReference type="SMART" id="SM00849"/>
    </source>
</evidence>
<dbReference type="GO" id="GO:0004521">
    <property type="term" value="F:RNA endonuclease activity"/>
    <property type="evidence" value="ECO:0007669"/>
    <property type="project" value="TreeGrafter"/>
</dbReference>